<dbReference type="Proteomes" id="UP001174691">
    <property type="component" value="Unassembled WGS sequence"/>
</dbReference>
<reference evidence="8" key="1">
    <citation type="submission" date="2022-07" db="EMBL/GenBank/DDBJ databases">
        <title>Fungi with potential for degradation of polypropylene.</title>
        <authorList>
            <person name="Gostincar C."/>
        </authorList>
    </citation>
    <scope>NUCLEOTIDE SEQUENCE</scope>
    <source>
        <strain evidence="8">EXF-13287</strain>
    </source>
</reference>
<dbReference type="AlphaFoldDB" id="A0AA38VHU4"/>
<evidence type="ECO:0000256" key="2">
    <source>
        <dbReference type="ARBA" id="ARBA00023015"/>
    </source>
</evidence>
<dbReference type="GO" id="GO:0000981">
    <property type="term" value="F:DNA-binding transcription factor activity, RNA polymerase II-specific"/>
    <property type="evidence" value="ECO:0007669"/>
    <property type="project" value="TreeGrafter"/>
</dbReference>
<name>A0AA38VHU4_9PEZI</name>
<dbReference type="PANTHER" id="PTHR15741:SF39">
    <property type="entry name" value="BHLH TRANSCRIPTION FACTOR (EUROFUNG)"/>
    <property type="match status" value="1"/>
</dbReference>
<dbReference type="GO" id="GO:0000978">
    <property type="term" value="F:RNA polymerase II cis-regulatory region sequence-specific DNA binding"/>
    <property type="evidence" value="ECO:0007669"/>
    <property type="project" value="TreeGrafter"/>
</dbReference>
<dbReference type="Gene3D" id="4.10.280.10">
    <property type="entry name" value="Helix-loop-helix DNA-binding domain"/>
    <property type="match status" value="1"/>
</dbReference>
<evidence type="ECO:0000313" key="9">
    <source>
        <dbReference type="Proteomes" id="UP001174691"/>
    </source>
</evidence>
<evidence type="ECO:0000256" key="3">
    <source>
        <dbReference type="ARBA" id="ARBA00023125"/>
    </source>
</evidence>
<dbReference type="Pfam" id="PF00010">
    <property type="entry name" value="HLH"/>
    <property type="match status" value="1"/>
</dbReference>
<dbReference type="SMART" id="SM00353">
    <property type="entry name" value="HLH"/>
    <property type="match status" value="1"/>
</dbReference>
<dbReference type="EMBL" id="JANBVN010000209">
    <property type="protein sequence ID" value="KAJ9133106.1"/>
    <property type="molecule type" value="Genomic_DNA"/>
</dbReference>
<evidence type="ECO:0000256" key="4">
    <source>
        <dbReference type="ARBA" id="ARBA00023163"/>
    </source>
</evidence>
<keyword evidence="5" id="KW-0539">Nucleus</keyword>
<dbReference type="InterPro" id="IPR036638">
    <property type="entry name" value="HLH_DNA-bd_sf"/>
</dbReference>
<keyword evidence="2" id="KW-0805">Transcription regulation</keyword>
<evidence type="ECO:0000256" key="5">
    <source>
        <dbReference type="ARBA" id="ARBA00023242"/>
    </source>
</evidence>
<accession>A0AA38VHU4</accession>
<feature type="region of interest" description="Disordered" evidence="6">
    <location>
        <begin position="1"/>
        <end position="43"/>
    </location>
</feature>
<feature type="compositionally biased region" description="Basic and acidic residues" evidence="6">
    <location>
        <begin position="20"/>
        <end position="43"/>
    </location>
</feature>
<evidence type="ECO:0000259" key="7">
    <source>
        <dbReference type="PROSITE" id="PS50888"/>
    </source>
</evidence>
<evidence type="ECO:0000313" key="8">
    <source>
        <dbReference type="EMBL" id="KAJ9133106.1"/>
    </source>
</evidence>
<dbReference type="InterPro" id="IPR052207">
    <property type="entry name" value="Max-like/E-box_TFs"/>
</dbReference>
<evidence type="ECO:0000256" key="6">
    <source>
        <dbReference type="SAM" id="MobiDB-lite"/>
    </source>
</evidence>
<evidence type="ECO:0000256" key="1">
    <source>
        <dbReference type="ARBA" id="ARBA00004123"/>
    </source>
</evidence>
<protein>
    <recommendedName>
        <fullName evidence="7">BHLH domain-containing protein</fullName>
    </recommendedName>
</protein>
<comment type="caution">
    <text evidence="8">The sequence shown here is derived from an EMBL/GenBank/DDBJ whole genome shotgun (WGS) entry which is preliminary data.</text>
</comment>
<gene>
    <name evidence="8" type="ORF">NKR19_g9189</name>
</gene>
<dbReference type="GO" id="GO:0046983">
    <property type="term" value="F:protein dimerization activity"/>
    <property type="evidence" value="ECO:0007669"/>
    <property type="project" value="InterPro"/>
</dbReference>
<feature type="domain" description="BHLH" evidence="7">
    <location>
        <begin position="30"/>
        <end position="81"/>
    </location>
</feature>
<dbReference type="InterPro" id="IPR011598">
    <property type="entry name" value="bHLH_dom"/>
</dbReference>
<dbReference type="GO" id="GO:0005634">
    <property type="term" value="C:nucleus"/>
    <property type="evidence" value="ECO:0007669"/>
    <property type="project" value="UniProtKB-SubCell"/>
</dbReference>
<keyword evidence="9" id="KW-1185">Reference proteome</keyword>
<organism evidence="8 9">
    <name type="scientific">Coniochaeta hoffmannii</name>
    <dbReference type="NCBI Taxonomy" id="91930"/>
    <lineage>
        <taxon>Eukaryota</taxon>
        <taxon>Fungi</taxon>
        <taxon>Dikarya</taxon>
        <taxon>Ascomycota</taxon>
        <taxon>Pezizomycotina</taxon>
        <taxon>Sordariomycetes</taxon>
        <taxon>Sordariomycetidae</taxon>
        <taxon>Coniochaetales</taxon>
        <taxon>Coniochaetaceae</taxon>
        <taxon>Coniochaeta</taxon>
    </lineage>
</organism>
<sequence>MSSSNGTPPIDGNQANGLDAAEKPRLTEEEKKQNHIASEQKRRQAIREGFDRLCELVPGLEGMGRSEGIVLQRTVEFMRTQLEERRELINRIEGAGGAVDDELKKELLYEQESIKRNAARVNGKGKGR</sequence>
<keyword evidence="4" id="KW-0804">Transcription</keyword>
<dbReference type="PANTHER" id="PTHR15741">
    <property type="entry name" value="BASIC HELIX-LOOP-HELIX ZIP TRANSCRIPTION FACTOR"/>
    <property type="match status" value="1"/>
</dbReference>
<dbReference type="PROSITE" id="PS50888">
    <property type="entry name" value="BHLH"/>
    <property type="match status" value="1"/>
</dbReference>
<keyword evidence="3" id="KW-0238">DNA-binding</keyword>
<comment type="subcellular location">
    <subcellularLocation>
        <location evidence="1">Nucleus</location>
    </subcellularLocation>
</comment>
<proteinExistence type="predicted"/>
<dbReference type="SUPFAM" id="SSF47459">
    <property type="entry name" value="HLH, helix-loop-helix DNA-binding domain"/>
    <property type="match status" value="1"/>
</dbReference>